<keyword evidence="6" id="KW-0288">FMN</keyword>
<keyword evidence="11" id="KW-0408">Iron</keyword>
<evidence type="ECO:0000259" key="12">
    <source>
        <dbReference type="Pfam" id="PF02898"/>
    </source>
</evidence>
<keyword evidence="10" id="KW-0560">Oxidoreductase</keyword>
<dbReference type="AlphaFoldDB" id="A0AAE0TN89"/>
<feature type="domain" description="Nitric oxide synthase (NOS)" evidence="12">
    <location>
        <begin position="7"/>
        <end position="158"/>
    </location>
</feature>
<organism evidence="13 14">
    <name type="scientific">Potamilus streckersoni</name>
    <dbReference type="NCBI Taxonomy" id="2493646"/>
    <lineage>
        <taxon>Eukaryota</taxon>
        <taxon>Metazoa</taxon>
        <taxon>Spiralia</taxon>
        <taxon>Lophotrochozoa</taxon>
        <taxon>Mollusca</taxon>
        <taxon>Bivalvia</taxon>
        <taxon>Autobranchia</taxon>
        <taxon>Heteroconchia</taxon>
        <taxon>Palaeoheterodonta</taxon>
        <taxon>Unionida</taxon>
        <taxon>Unionoidea</taxon>
        <taxon>Unionidae</taxon>
        <taxon>Ambleminae</taxon>
        <taxon>Lampsilini</taxon>
        <taxon>Potamilus</taxon>
    </lineage>
</organism>
<reference evidence="13" key="2">
    <citation type="journal article" date="2021" name="Genome Biol. Evol.">
        <title>Developing a high-quality reference genome for a parasitic bivalve with doubly uniparental inheritance (Bivalvia: Unionida).</title>
        <authorList>
            <person name="Smith C.H."/>
        </authorList>
    </citation>
    <scope>NUCLEOTIDE SEQUENCE</scope>
    <source>
        <strain evidence="13">CHS0354</strain>
        <tissue evidence="13">Mantle</tissue>
    </source>
</reference>
<dbReference type="Gene3D" id="3.90.440.10">
    <property type="entry name" value="Nitric Oxide Synthase,Heme Domain,Chain A domain 2"/>
    <property type="match status" value="1"/>
</dbReference>
<proteinExistence type="inferred from homology"/>
<name>A0AAE0TN89_9BIVA</name>
<dbReference type="Gene3D" id="3.90.1230.10">
    <property type="entry name" value="Nitric Oxide Synthase, Chain A, domain 3"/>
    <property type="match status" value="1"/>
</dbReference>
<keyword evidence="14" id="KW-1185">Reference proteome</keyword>
<evidence type="ECO:0000256" key="7">
    <source>
        <dbReference type="ARBA" id="ARBA00022723"/>
    </source>
</evidence>
<dbReference type="Pfam" id="PF02898">
    <property type="entry name" value="NO_synthase"/>
    <property type="match status" value="1"/>
</dbReference>
<dbReference type="PANTHER" id="PTHR43410">
    <property type="entry name" value="NITRIC OXIDE SYNTHASE OXYGENASE"/>
    <property type="match status" value="1"/>
</dbReference>
<reference evidence="13" key="3">
    <citation type="submission" date="2023-05" db="EMBL/GenBank/DDBJ databases">
        <authorList>
            <person name="Smith C.H."/>
        </authorList>
    </citation>
    <scope>NUCLEOTIDE SEQUENCE</scope>
    <source>
        <strain evidence="13">CHS0354</strain>
        <tissue evidence="13">Mantle</tissue>
    </source>
</reference>
<comment type="similarity">
    <text evidence="3">Belongs to the NOS family.</text>
</comment>
<evidence type="ECO:0000256" key="5">
    <source>
        <dbReference type="ARBA" id="ARBA00022617"/>
    </source>
</evidence>
<evidence type="ECO:0000256" key="11">
    <source>
        <dbReference type="ARBA" id="ARBA00023004"/>
    </source>
</evidence>
<dbReference type="Proteomes" id="UP001195483">
    <property type="component" value="Unassembled WGS sequence"/>
</dbReference>
<evidence type="ECO:0000256" key="4">
    <source>
        <dbReference type="ARBA" id="ARBA00012989"/>
    </source>
</evidence>
<dbReference type="GO" id="GO:0005516">
    <property type="term" value="F:calmodulin binding"/>
    <property type="evidence" value="ECO:0007669"/>
    <property type="project" value="UniProtKB-KW"/>
</dbReference>
<comment type="cofactor">
    <cofactor evidence="2">
        <name>heme b</name>
        <dbReference type="ChEBI" id="CHEBI:60344"/>
    </cofactor>
</comment>
<accession>A0AAE0TN89</accession>
<dbReference type="GO" id="GO:0006809">
    <property type="term" value="P:nitric oxide biosynthetic process"/>
    <property type="evidence" value="ECO:0007669"/>
    <property type="project" value="InterPro"/>
</dbReference>
<evidence type="ECO:0000256" key="2">
    <source>
        <dbReference type="ARBA" id="ARBA00001970"/>
    </source>
</evidence>
<evidence type="ECO:0000313" key="13">
    <source>
        <dbReference type="EMBL" id="KAK3612603.1"/>
    </source>
</evidence>
<evidence type="ECO:0000256" key="9">
    <source>
        <dbReference type="ARBA" id="ARBA00022860"/>
    </source>
</evidence>
<evidence type="ECO:0000256" key="1">
    <source>
        <dbReference type="ARBA" id="ARBA00001917"/>
    </source>
</evidence>
<sequence>MTLISISAITIFAPRKSGRHDYRVWNSQLFSYAGYKQPDGSVIGDSINTEFTELCQKLGWKGKNGKFDILPLVLQANGHDPELFEIPPDLVLEVNLKHPKFSWFADLGLKWYSLPAVSNMLFDCGGLEFTASPFNGWYMGTEIGARDLCDPHRYNILDVS</sequence>
<dbReference type="InterPro" id="IPR036119">
    <property type="entry name" value="NOS_N_sf"/>
</dbReference>
<dbReference type="SUPFAM" id="SSF56512">
    <property type="entry name" value="Nitric oxide (NO) synthase oxygenase domain"/>
    <property type="match status" value="1"/>
</dbReference>
<evidence type="ECO:0000256" key="3">
    <source>
        <dbReference type="ARBA" id="ARBA00006267"/>
    </source>
</evidence>
<evidence type="ECO:0000313" key="14">
    <source>
        <dbReference type="Proteomes" id="UP001195483"/>
    </source>
</evidence>
<dbReference type="InterPro" id="IPR004030">
    <property type="entry name" value="NOS_N"/>
</dbReference>
<dbReference type="EMBL" id="JAEAOA010002353">
    <property type="protein sequence ID" value="KAK3612603.1"/>
    <property type="molecule type" value="Genomic_DNA"/>
</dbReference>
<evidence type="ECO:0000256" key="10">
    <source>
        <dbReference type="ARBA" id="ARBA00023002"/>
    </source>
</evidence>
<dbReference type="GO" id="GO:0046872">
    <property type="term" value="F:metal ion binding"/>
    <property type="evidence" value="ECO:0007669"/>
    <property type="project" value="UniProtKB-KW"/>
</dbReference>
<comment type="cofactor">
    <cofactor evidence="1">
        <name>FMN</name>
        <dbReference type="ChEBI" id="CHEBI:58210"/>
    </cofactor>
</comment>
<evidence type="ECO:0000256" key="6">
    <source>
        <dbReference type="ARBA" id="ARBA00022643"/>
    </source>
</evidence>
<keyword evidence="8" id="KW-0521">NADP</keyword>
<evidence type="ECO:0000256" key="8">
    <source>
        <dbReference type="ARBA" id="ARBA00022857"/>
    </source>
</evidence>
<keyword evidence="6" id="KW-0285">Flavoprotein</keyword>
<keyword evidence="7" id="KW-0479">Metal-binding</keyword>
<dbReference type="InterPro" id="IPR044940">
    <property type="entry name" value="NOS_dom_2"/>
</dbReference>
<dbReference type="PANTHER" id="PTHR43410:SF1">
    <property type="entry name" value="NITRIC OXIDE SYNTHASE"/>
    <property type="match status" value="1"/>
</dbReference>
<dbReference type="EC" id="1.14.13.39" evidence="4"/>
<reference evidence="13" key="1">
    <citation type="journal article" date="2021" name="Genome Biol. Evol.">
        <title>A High-Quality Reference Genome for a Parasitic Bivalve with Doubly Uniparental Inheritance (Bivalvia: Unionida).</title>
        <authorList>
            <person name="Smith C.H."/>
        </authorList>
    </citation>
    <scope>NUCLEOTIDE SEQUENCE</scope>
    <source>
        <strain evidence="13">CHS0354</strain>
    </source>
</reference>
<dbReference type="InterPro" id="IPR044944">
    <property type="entry name" value="NOS_dom_3"/>
</dbReference>
<gene>
    <name evidence="13" type="ORF">CHS0354_042111</name>
</gene>
<dbReference type="GO" id="GO:0004517">
    <property type="term" value="F:nitric-oxide synthase activity"/>
    <property type="evidence" value="ECO:0007669"/>
    <property type="project" value="UniProtKB-EC"/>
</dbReference>
<keyword evidence="5" id="KW-0349">Heme</keyword>
<protein>
    <recommendedName>
        <fullName evidence="4">nitric-oxide synthase (NADPH)</fullName>
        <ecNumber evidence="4">1.14.13.39</ecNumber>
    </recommendedName>
</protein>
<keyword evidence="9" id="KW-0112">Calmodulin-binding</keyword>
<comment type="caution">
    <text evidence="13">The sequence shown here is derived from an EMBL/GenBank/DDBJ whole genome shotgun (WGS) entry which is preliminary data.</text>
</comment>
<dbReference type="InterPro" id="IPR050607">
    <property type="entry name" value="NOS"/>
</dbReference>